<accession>A0A498PKE3</accession>
<gene>
    <name evidence="1" type="ORF">LAUMK13_00016</name>
</gene>
<keyword evidence="2" id="KW-1185">Reference proteome</keyword>
<evidence type="ECO:0008006" key="3">
    <source>
        <dbReference type="Google" id="ProtNLM"/>
    </source>
</evidence>
<dbReference type="AlphaFoldDB" id="A0A498PKE3"/>
<dbReference type="EMBL" id="UPHQ01000002">
    <property type="protein sequence ID" value="VBA32115.1"/>
    <property type="molecule type" value="Genomic_DNA"/>
</dbReference>
<protein>
    <recommendedName>
        <fullName evidence="3">Thioredoxin</fullName>
    </recommendedName>
</protein>
<name>A0A498PKE3_9MYCO</name>
<proteinExistence type="predicted"/>
<evidence type="ECO:0000313" key="2">
    <source>
        <dbReference type="Proteomes" id="UP000267289"/>
    </source>
</evidence>
<reference evidence="1 2" key="1">
    <citation type="submission" date="2018-09" db="EMBL/GenBank/DDBJ databases">
        <authorList>
            <person name="Tagini F."/>
        </authorList>
    </citation>
    <scope>NUCLEOTIDE SEQUENCE [LARGE SCALE GENOMIC DNA]</scope>
    <source>
        <strain evidence="1 2">MK13</strain>
    </source>
</reference>
<dbReference type="Proteomes" id="UP000267289">
    <property type="component" value="Unassembled WGS sequence"/>
</dbReference>
<sequence length="388" mass="41550">MQPSYGGLESDQVQEGNRMTAVLTDERDLVEYYFNQPWSDGLPVVPPTPERVAAVLDVLGGQPEELVARIPPRWGSLTRELLAVNMVMAGCKPEYAPVVRAAVLALTDARFNLNGIQATTHVVSPLIVVNGPIARRIGMNSGGNVFGSGNRANATIGRAIRLIMLTVGGGIPGELDKSTLGHPGKYTFCIAENEAASPWAPYHVEHGYAPDDSTVLVIGAEAPHSVTNHISDDPQGILDSIASAMSTIAHNNAVLGGSCTVVIGVEHAHTIASFGWSRDDVRRYLWLNGTNDWDDVSYGNRYAPPGGHTYNRNLPKWYPRESGRRVPIVFTPDDIHLFVAGGSAGRFSAFLPGWSTATTPVLRAIEDDVVGSAGSGRDLECSDGSCRL</sequence>
<evidence type="ECO:0000313" key="1">
    <source>
        <dbReference type="EMBL" id="VBA32115.1"/>
    </source>
</evidence>
<organism evidence="1 2">
    <name type="scientific">Mycobacterium innocens</name>
    <dbReference type="NCBI Taxonomy" id="2341083"/>
    <lineage>
        <taxon>Bacteria</taxon>
        <taxon>Bacillati</taxon>
        <taxon>Actinomycetota</taxon>
        <taxon>Actinomycetes</taxon>
        <taxon>Mycobacteriales</taxon>
        <taxon>Mycobacteriaceae</taxon>
        <taxon>Mycobacterium</taxon>
    </lineage>
</organism>